<organism evidence="2 3">
    <name type="scientific">Robertmurraya siralis</name>
    <dbReference type="NCBI Taxonomy" id="77777"/>
    <lineage>
        <taxon>Bacteria</taxon>
        <taxon>Bacillati</taxon>
        <taxon>Bacillota</taxon>
        <taxon>Bacilli</taxon>
        <taxon>Bacillales</taxon>
        <taxon>Bacillaceae</taxon>
        <taxon>Robertmurraya</taxon>
    </lineage>
</organism>
<dbReference type="RefSeq" id="WP_170211177.1">
    <property type="nucleotide sequence ID" value="NZ_BORC01000004.1"/>
</dbReference>
<proteinExistence type="predicted"/>
<accession>A0A919WJM7</accession>
<gene>
    <name evidence="2" type="ORF">J27TS8_29720</name>
</gene>
<protein>
    <submittedName>
        <fullName evidence="2">Uncharacterized protein</fullName>
    </submittedName>
</protein>
<keyword evidence="1" id="KW-1133">Transmembrane helix</keyword>
<keyword evidence="1" id="KW-0812">Transmembrane</keyword>
<keyword evidence="1" id="KW-0472">Membrane</keyword>
<feature type="transmembrane region" description="Helical" evidence="1">
    <location>
        <begin position="7"/>
        <end position="24"/>
    </location>
</feature>
<dbReference type="Proteomes" id="UP000682111">
    <property type="component" value="Unassembled WGS sequence"/>
</dbReference>
<name>A0A919WJM7_9BACI</name>
<dbReference type="EMBL" id="BORC01000004">
    <property type="protein sequence ID" value="GIN62979.1"/>
    <property type="molecule type" value="Genomic_DNA"/>
</dbReference>
<evidence type="ECO:0000313" key="3">
    <source>
        <dbReference type="Proteomes" id="UP000682111"/>
    </source>
</evidence>
<keyword evidence="3" id="KW-1185">Reference proteome</keyword>
<evidence type="ECO:0000256" key="1">
    <source>
        <dbReference type="SAM" id="Phobius"/>
    </source>
</evidence>
<reference evidence="2" key="1">
    <citation type="submission" date="2021-03" db="EMBL/GenBank/DDBJ databases">
        <title>Antimicrobial resistance genes in bacteria isolated from Japanese honey, and their potential for conferring macrolide and lincosamide resistance in the American foulbrood pathogen Paenibacillus larvae.</title>
        <authorList>
            <person name="Okamoto M."/>
            <person name="Kumagai M."/>
            <person name="Kanamori H."/>
            <person name="Takamatsu D."/>
        </authorList>
    </citation>
    <scope>NUCLEOTIDE SEQUENCE</scope>
    <source>
        <strain evidence="2">J27TS8</strain>
    </source>
</reference>
<feature type="transmembrane region" description="Helical" evidence="1">
    <location>
        <begin position="30"/>
        <end position="48"/>
    </location>
</feature>
<dbReference type="AlphaFoldDB" id="A0A919WJM7"/>
<evidence type="ECO:0000313" key="2">
    <source>
        <dbReference type="EMBL" id="GIN62979.1"/>
    </source>
</evidence>
<comment type="caution">
    <text evidence="2">The sequence shown here is derived from an EMBL/GenBank/DDBJ whole genome shotgun (WGS) entry which is preliminary data.</text>
</comment>
<sequence>MKKVQVSLMLLFILIAFFFNILGLMDLVSIFITAPILFISLLIFIIYLNERNRFRGF</sequence>